<evidence type="ECO:0000256" key="2">
    <source>
        <dbReference type="ARBA" id="ARBA00022448"/>
    </source>
</evidence>
<sequence length="122" mass="12683">MARLIALTFFAISVAIVSTSRPEVAAAAPSCSVVGTMLEPCEPYVIDQGSQPSSACCNGVKEVSDSVESKADLEAVCNCIKNALPLIENASPARISGLPKACGVNSNFPPFDPNYDCSKISD</sequence>
<dbReference type="OrthoDB" id="1862539at2759"/>
<dbReference type="RefSeq" id="XP_027123894.1">
    <property type="nucleotide sequence ID" value="XM_027268093.2"/>
</dbReference>
<keyword evidence="3" id="KW-0446">Lipid-binding</keyword>
<protein>
    <submittedName>
        <fullName evidence="7">Non-specific lipid-transfer protein-like</fullName>
    </submittedName>
</protein>
<dbReference type="PANTHER" id="PTHR33076">
    <property type="entry name" value="NON-SPECIFIC LIPID-TRANSFER PROTEIN 2-RELATED"/>
    <property type="match status" value="1"/>
</dbReference>
<gene>
    <name evidence="7" type="primary">LOC113740461</name>
</gene>
<dbReference type="InterPro" id="IPR000528">
    <property type="entry name" value="Plant_nsLTP"/>
</dbReference>
<evidence type="ECO:0000256" key="1">
    <source>
        <dbReference type="ARBA" id="ARBA00009748"/>
    </source>
</evidence>
<evidence type="ECO:0000256" key="3">
    <source>
        <dbReference type="ARBA" id="ARBA00023121"/>
    </source>
</evidence>
<reference evidence="6" key="1">
    <citation type="journal article" date="2025" name="Foods">
        <title>Unveiling the Microbial Signatures of Arabica Coffee Cherries: Insights into Ripeness Specific Diversity, Functional Traits, and Implications for Quality and Safety.</title>
        <authorList>
            <consortium name="RefSeq"/>
            <person name="Tenea G.N."/>
            <person name="Cifuentes V."/>
            <person name="Reyes P."/>
            <person name="Cevallos-Vallejos M."/>
        </authorList>
    </citation>
    <scope>NUCLEOTIDE SEQUENCE [LARGE SCALE GENOMIC DNA]</scope>
</reference>
<dbReference type="GO" id="GO:0006869">
    <property type="term" value="P:lipid transport"/>
    <property type="evidence" value="ECO:0007669"/>
    <property type="project" value="InterPro"/>
</dbReference>
<dbReference type="Pfam" id="PF14368">
    <property type="entry name" value="LTP_2"/>
    <property type="match status" value="1"/>
</dbReference>
<keyword evidence="4" id="KW-0732">Signal</keyword>
<dbReference type="Proteomes" id="UP001652660">
    <property type="component" value="Chromosome 1c"/>
</dbReference>
<dbReference type="InterPro" id="IPR016140">
    <property type="entry name" value="Bifunc_inhib/LTP/seed_store"/>
</dbReference>
<dbReference type="GeneID" id="113740461"/>
<evidence type="ECO:0000256" key="4">
    <source>
        <dbReference type="SAM" id="SignalP"/>
    </source>
</evidence>
<dbReference type="PROSITE" id="PS00597">
    <property type="entry name" value="PLANT_LTP"/>
    <property type="match status" value="1"/>
</dbReference>
<organism evidence="6 7">
    <name type="scientific">Coffea arabica</name>
    <name type="common">Arabian coffee</name>
    <dbReference type="NCBI Taxonomy" id="13443"/>
    <lineage>
        <taxon>Eukaryota</taxon>
        <taxon>Viridiplantae</taxon>
        <taxon>Streptophyta</taxon>
        <taxon>Embryophyta</taxon>
        <taxon>Tracheophyta</taxon>
        <taxon>Spermatophyta</taxon>
        <taxon>Magnoliopsida</taxon>
        <taxon>eudicotyledons</taxon>
        <taxon>Gunneridae</taxon>
        <taxon>Pentapetalae</taxon>
        <taxon>asterids</taxon>
        <taxon>lamiids</taxon>
        <taxon>Gentianales</taxon>
        <taxon>Rubiaceae</taxon>
        <taxon>Ixoroideae</taxon>
        <taxon>Gardenieae complex</taxon>
        <taxon>Bertiereae - Coffeeae clade</taxon>
        <taxon>Coffeeae</taxon>
        <taxon>Coffea</taxon>
    </lineage>
</organism>
<proteinExistence type="inferred from homology"/>
<dbReference type="CDD" id="cd01960">
    <property type="entry name" value="nsLTP1"/>
    <property type="match status" value="1"/>
</dbReference>
<dbReference type="InterPro" id="IPR036312">
    <property type="entry name" value="Bifun_inhib/LTP/seed_sf"/>
</dbReference>
<reference evidence="7" key="2">
    <citation type="submission" date="2025-08" db="UniProtKB">
        <authorList>
            <consortium name="RefSeq"/>
        </authorList>
    </citation>
    <scope>IDENTIFICATION</scope>
    <source>
        <tissue evidence="7">Leaves</tissue>
    </source>
</reference>
<dbReference type="SMART" id="SM00499">
    <property type="entry name" value="AAI"/>
    <property type="match status" value="1"/>
</dbReference>
<dbReference type="SUPFAM" id="SSF47699">
    <property type="entry name" value="Bifunctional inhibitor/lipid-transfer protein/seed storage 2S albumin"/>
    <property type="match status" value="1"/>
</dbReference>
<name>A0A6P6X9A9_COFAR</name>
<keyword evidence="2" id="KW-0813">Transport</keyword>
<dbReference type="AlphaFoldDB" id="A0A6P6X9A9"/>
<feature type="signal peptide" evidence="4">
    <location>
        <begin position="1"/>
        <end position="19"/>
    </location>
</feature>
<feature type="domain" description="Bifunctional inhibitor/plant lipid transfer protein/seed storage helical" evidence="5">
    <location>
        <begin position="31"/>
        <end position="117"/>
    </location>
</feature>
<feature type="chain" id="PRO_5028204611" evidence="4">
    <location>
        <begin position="20"/>
        <end position="122"/>
    </location>
</feature>
<evidence type="ECO:0000259" key="5">
    <source>
        <dbReference type="SMART" id="SM00499"/>
    </source>
</evidence>
<keyword evidence="6" id="KW-1185">Reference proteome</keyword>
<evidence type="ECO:0000313" key="6">
    <source>
        <dbReference type="Proteomes" id="UP001652660"/>
    </source>
</evidence>
<dbReference type="Gene3D" id="1.10.110.10">
    <property type="entry name" value="Plant lipid-transfer and hydrophobic proteins"/>
    <property type="match status" value="1"/>
</dbReference>
<comment type="similarity">
    <text evidence="1">Belongs to the plant LTP family.</text>
</comment>
<evidence type="ECO:0000313" key="7">
    <source>
        <dbReference type="RefSeq" id="XP_027123894.1"/>
    </source>
</evidence>
<dbReference type="GO" id="GO:0008289">
    <property type="term" value="F:lipid binding"/>
    <property type="evidence" value="ECO:0007669"/>
    <property type="project" value="UniProtKB-KW"/>
</dbReference>
<dbReference type="PRINTS" id="PR00382">
    <property type="entry name" value="LIPIDTRNSFER"/>
</dbReference>
<accession>A0A6P6X9A9</accession>